<evidence type="ECO:0000313" key="2">
    <source>
        <dbReference type="Proteomes" id="UP000593918"/>
    </source>
</evidence>
<sequence length="98" mass="11342">MSASIKLTVYGNSTPLKGWRHEDTVHTWLYPNATSDMVDMLDALESGVSHDDGYDECDYFSLDDYDEFRDGLTPEWREVFPALPDNWVGSDAEIRIYW</sequence>
<dbReference type="AlphaFoldDB" id="A0A1D7UNP0"/>
<gene>
    <name evidence="1" type="ORF">BL5915_06465</name>
</gene>
<dbReference type="RefSeq" id="WP_023658267.1">
    <property type="nucleotide sequence ID" value="NZ_CP016019.1"/>
</dbReference>
<dbReference type="Proteomes" id="UP000593918">
    <property type="component" value="Chromosome"/>
</dbReference>
<organism evidence="1 2">
    <name type="scientific">Bifidobacterium longum subsp. longum</name>
    <dbReference type="NCBI Taxonomy" id="1679"/>
    <lineage>
        <taxon>Bacteria</taxon>
        <taxon>Bacillati</taxon>
        <taxon>Actinomycetota</taxon>
        <taxon>Actinomycetes</taxon>
        <taxon>Bifidobacteriales</taxon>
        <taxon>Bifidobacteriaceae</taxon>
        <taxon>Bifidobacterium</taxon>
    </lineage>
</organism>
<dbReference type="EMBL" id="CP062943">
    <property type="protein sequence ID" value="QOL54496.1"/>
    <property type="molecule type" value="Genomic_DNA"/>
</dbReference>
<proteinExistence type="predicted"/>
<accession>A0A1D7UNP0</accession>
<evidence type="ECO:0000313" key="1">
    <source>
        <dbReference type="EMBL" id="QOL54496.1"/>
    </source>
</evidence>
<reference evidence="1 2" key="1">
    <citation type="submission" date="2020-10" db="EMBL/GenBank/DDBJ databases">
        <title>Genome sequencing of Bifidobacterium longum subsp. longum KCTC 5915.</title>
        <authorList>
            <person name="Kim J."/>
        </authorList>
    </citation>
    <scope>NUCLEOTIDE SEQUENCE [LARGE SCALE GENOMIC DNA]</scope>
    <source>
        <strain evidence="1 2">KCTC 5915</strain>
    </source>
</reference>
<name>A0A1D7UNP0_BIFLL</name>
<protein>
    <submittedName>
        <fullName evidence="1">Uncharacterized protein</fullName>
    </submittedName>
</protein>